<accession>A0A822XSJ8</accession>
<name>A0A822XSJ8_NELNU</name>
<reference evidence="1 2" key="1">
    <citation type="journal article" date="2020" name="Mol. Biol. Evol.">
        <title>Distinct Expression and Methylation Patterns for Genes with Different Fates following a Single Whole-Genome Duplication in Flowering Plants.</title>
        <authorList>
            <person name="Shi T."/>
            <person name="Rahmani R.S."/>
            <person name="Gugger P.F."/>
            <person name="Wang M."/>
            <person name="Li H."/>
            <person name="Zhang Y."/>
            <person name="Li Z."/>
            <person name="Wang Q."/>
            <person name="Van de Peer Y."/>
            <person name="Marchal K."/>
            <person name="Chen J."/>
        </authorList>
    </citation>
    <scope>NUCLEOTIDE SEQUENCE [LARGE SCALE GENOMIC DNA]</scope>
    <source>
        <tissue evidence="1">Leaf</tissue>
    </source>
</reference>
<keyword evidence="2" id="KW-1185">Reference proteome</keyword>
<dbReference type="Proteomes" id="UP000607653">
    <property type="component" value="Unassembled WGS sequence"/>
</dbReference>
<gene>
    <name evidence="1" type="ORF">HUJ06_024136</name>
</gene>
<dbReference type="EMBL" id="DUZY01000001">
    <property type="protein sequence ID" value="DAD22673.1"/>
    <property type="molecule type" value="Genomic_DNA"/>
</dbReference>
<evidence type="ECO:0000313" key="2">
    <source>
        <dbReference type="Proteomes" id="UP000607653"/>
    </source>
</evidence>
<evidence type="ECO:0000313" key="1">
    <source>
        <dbReference type="EMBL" id="DAD22673.1"/>
    </source>
</evidence>
<sequence>MSTQKMNRIDVNFTLLCVWKKNVKRESIFYMLLELTWV</sequence>
<organism evidence="1 2">
    <name type="scientific">Nelumbo nucifera</name>
    <name type="common">Sacred lotus</name>
    <dbReference type="NCBI Taxonomy" id="4432"/>
    <lineage>
        <taxon>Eukaryota</taxon>
        <taxon>Viridiplantae</taxon>
        <taxon>Streptophyta</taxon>
        <taxon>Embryophyta</taxon>
        <taxon>Tracheophyta</taxon>
        <taxon>Spermatophyta</taxon>
        <taxon>Magnoliopsida</taxon>
        <taxon>Proteales</taxon>
        <taxon>Nelumbonaceae</taxon>
        <taxon>Nelumbo</taxon>
    </lineage>
</organism>
<comment type="caution">
    <text evidence="1">The sequence shown here is derived from an EMBL/GenBank/DDBJ whole genome shotgun (WGS) entry which is preliminary data.</text>
</comment>
<protein>
    <submittedName>
        <fullName evidence="1">Uncharacterized protein</fullName>
    </submittedName>
</protein>
<dbReference type="AlphaFoldDB" id="A0A822XSJ8"/>
<proteinExistence type="predicted"/>